<comment type="caution">
    <text evidence="1">The sequence shown here is derived from an EMBL/GenBank/DDBJ whole genome shotgun (WGS) entry which is preliminary data.</text>
</comment>
<evidence type="ECO:0000313" key="2">
    <source>
        <dbReference type="Proteomes" id="UP001500729"/>
    </source>
</evidence>
<reference evidence="1 2" key="1">
    <citation type="journal article" date="2019" name="Int. J. Syst. Evol. Microbiol.">
        <title>The Global Catalogue of Microorganisms (GCM) 10K type strain sequencing project: providing services to taxonomists for standard genome sequencing and annotation.</title>
        <authorList>
            <consortium name="The Broad Institute Genomics Platform"/>
            <consortium name="The Broad Institute Genome Sequencing Center for Infectious Disease"/>
            <person name="Wu L."/>
            <person name="Ma J."/>
        </authorList>
    </citation>
    <scope>NUCLEOTIDE SEQUENCE [LARGE SCALE GENOMIC DNA]</scope>
    <source>
        <strain evidence="1 2">JCM 10303</strain>
    </source>
</reference>
<organism evidence="1 2">
    <name type="scientific">Saccharopolyspora erythraea</name>
    <name type="common">Streptomyces erythraeus</name>
    <dbReference type="NCBI Taxonomy" id="1836"/>
    <lineage>
        <taxon>Bacteria</taxon>
        <taxon>Bacillati</taxon>
        <taxon>Actinomycetota</taxon>
        <taxon>Actinomycetes</taxon>
        <taxon>Pseudonocardiales</taxon>
        <taxon>Pseudonocardiaceae</taxon>
        <taxon>Saccharopolyspora</taxon>
    </lineage>
</organism>
<dbReference type="EMBL" id="BAAAGS010000001">
    <property type="protein sequence ID" value="GAA0506161.1"/>
    <property type="molecule type" value="Genomic_DNA"/>
</dbReference>
<evidence type="ECO:0000313" key="1">
    <source>
        <dbReference type="EMBL" id="GAA0506161.1"/>
    </source>
</evidence>
<accession>A0ABN1BUW1</accession>
<proteinExistence type="predicted"/>
<keyword evidence="2" id="KW-1185">Reference proteome</keyword>
<dbReference type="Proteomes" id="UP001500729">
    <property type="component" value="Unassembled WGS sequence"/>
</dbReference>
<gene>
    <name evidence="1" type="ORF">GCM10009533_01090</name>
</gene>
<name>A0ABN1BUW1_SACER</name>
<protein>
    <submittedName>
        <fullName evidence="1">Uncharacterized protein</fullName>
    </submittedName>
</protein>
<sequence>MSNGLNDLWCAVSERANTAPCPLAALSHWIADSRMLAAARIARPISDTSHDYVQAIAIRAEWVCRTCGCGRCYTGGLGHGFGGFGVVLGVCGASACGDGLGEGGVRGT</sequence>